<accession>A0A6M3MAG3</accession>
<dbReference type="AlphaFoldDB" id="A0A6M3MAG3"/>
<proteinExistence type="predicted"/>
<protein>
    <submittedName>
        <fullName evidence="1">Uncharacterized protein</fullName>
    </submittedName>
</protein>
<name>A0A6M3MAG3_9ZZZZ</name>
<gene>
    <name evidence="1" type="ORF">MM171B01666_0003</name>
</gene>
<dbReference type="EMBL" id="MT143747">
    <property type="protein sequence ID" value="QJB01949.1"/>
    <property type="molecule type" value="Genomic_DNA"/>
</dbReference>
<sequence>MQGKDPEQGEIILAYHGNFGFMYTLHVPPPFTKAPGFYLQVVEDGLHMFGMEEDHFFEPPILNLMPVNVF</sequence>
<evidence type="ECO:0000313" key="1">
    <source>
        <dbReference type="EMBL" id="QJB01949.1"/>
    </source>
</evidence>
<organism evidence="1">
    <name type="scientific">viral metagenome</name>
    <dbReference type="NCBI Taxonomy" id="1070528"/>
    <lineage>
        <taxon>unclassified sequences</taxon>
        <taxon>metagenomes</taxon>
        <taxon>organismal metagenomes</taxon>
    </lineage>
</organism>
<reference evidence="1" key="1">
    <citation type="submission" date="2020-03" db="EMBL/GenBank/DDBJ databases">
        <title>The deep terrestrial virosphere.</title>
        <authorList>
            <person name="Holmfeldt K."/>
            <person name="Nilsson E."/>
            <person name="Simone D."/>
            <person name="Lopez-Fernandez M."/>
            <person name="Wu X."/>
            <person name="de Brujin I."/>
            <person name="Lundin D."/>
            <person name="Andersson A."/>
            <person name="Bertilsson S."/>
            <person name="Dopson M."/>
        </authorList>
    </citation>
    <scope>NUCLEOTIDE SEQUENCE</scope>
    <source>
        <strain evidence="1">MM171B01666</strain>
    </source>
</reference>